<name>A0A1H2RAN3_9GAMM</name>
<dbReference type="STRING" id="574349.SAMN05443545_101271"/>
<evidence type="ECO:0000313" key="1">
    <source>
        <dbReference type="EMBL" id="SDW16492.1"/>
    </source>
</evidence>
<dbReference type="RefSeq" id="WP_092567694.1">
    <property type="nucleotide sequence ID" value="NZ_BMXH01000001.1"/>
</dbReference>
<gene>
    <name evidence="1" type="ORF">SAMN05443545_101271</name>
</gene>
<organism evidence="1 2">
    <name type="scientific">Aidingimonas halophila</name>
    <dbReference type="NCBI Taxonomy" id="574349"/>
    <lineage>
        <taxon>Bacteria</taxon>
        <taxon>Pseudomonadati</taxon>
        <taxon>Pseudomonadota</taxon>
        <taxon>Gammaproteobacteria</taxon>
        <taxon>Oceanospirillales</taxon>
        <taxon>Halomonadaceae</taxon>
        <taxon>Aidingimonas</taxon>
    </lineage>
</organism>
<dbReference type="Proteomes" id="UP000198500">
    <property type="component" value="Unassembled WGS sequence"/>
</dbReference>
<accession>A0A1H2RAN3</accession>
<keyword evidence="2" id="KW-1185">Reference proteome</keyword>
<dbReference type="AlphaFoldDB" id="A0A1H2RAN3"/>
<proteinExistence type="predicted"/>
<reference evidence="1 2" key="1">
    <citation type="submission" date="2016-10" db="EMBL/GenBank/DDBJ databases">
        <authorList>
            <person name="de Groot N.N."/>
        </authorList>
    </citation>
    <scope>NUCLEOTIDE SEQUENCE [LARGE SCALE GENOMIC DNA]</scope>
    <source>
        <strain evidence="1 2">DSM 19219</strain>
    </source>
</reference>
<protein>
    <submittedName>
        <fullName evidence="1">Uncharacterized protein</fullName>
    </submittedName>
</protein>
<sequence>MQCALRYRVKVSWGIEMSAITVFITINDAIASVMMGTYRPNHRDASGYLDAPANILLPGRCRFVPVPSVYRT</sequence>
<dbReference type="EMBL" id="FNNI01000001">
    <property type="protein sequence ID" value="SDW16492.1"/>
    <property type="molecule type" value="Genomic_DNA"/>
</dbReference>
<evidence type="ECO:0000313" key="2">
    <source>
        <dbReference type="Proteomes" id="UP000198500"/>
    </source>
</evidence>